<gene>
    <name evidence="3" type="ORF">K0M31_000181</name>
</gene>
<name>A0AA40GDB0_9HYME</name>
<organism evidence="3 4">
    <name type="scientific">Melipona bicolor</name>
    <dbReference type="NCBI Taxonomy" id="60889"/>
    <lineage>
        <taxon>Eukaryota</taxon>
        <taxon>Metazoa</taxon>
        <taxon>Ecdysozoa</taxon>
        <taxon>Arthropoda</taxon>
        <taxon>Hexapoda</taxon>
        <taxon>Insecta</taxon>
        <taxon>Pterygota</taxon>
        <taxon>Neoptera</taxon>
        <taxon>Endopterygota</taxon>
        <taxon>Hymenoptera</taxon>
        <taxon>Apocrita</taxon>
        <taxon>Aculeata</taxon>
        <taxon>Apoidea</taxon>
        <taxon>Anthophila</taxon>
        <taxon>Apidae</taxon>
        <taxon>Melipona</taxon>
    </lineage>
</organism>
<feature type="region of interest" description="Disordered" evidence="1">
    <location>
        <begin position="203"/>
        <end position="241"/>
    </location>
</feature>
<evidence type="ECO:0000313" key="4">
    <source>
        <dbReference type="Proteomes" id="UP001177670"/>
    </source>
</evidence>
<dbReference type="AlphaFoldDB" id="A0AA40GDB0"/>
<feature type="compositionally biased region" description="Basic and acidic residues" evidence="1">
    <location>
        <begin position="206"/>
        <end position="229"/>
    </location>
</feature>
<dbReference type="EMBL" id="JAHYIQ010000001">
    <property type="protein sequence ID" value="KAK1135592.1"/>
    <property type="molecule type" value="Genomic_DNA"/>
</dbReference>
<sequence>MSNKITNDEKALEKLREIAKIASIYHKDRVKFVRNKNLSHVVHAGLHIFQFIVGLAIILFHHIHHYVNREFWKEDEAVPHLPEEGNPIFLIYFLCMLASLIFANIWIFTDVFMKDPRIVLIGCFVAASLMLILGIIEMKHVDWYLDITLVTDEELLRHPIFIHNFVMCLMSIFCMSMYLIQGWILFDYYLWIKKQRKIDDSEVTDSETRTDTIEDQDRQDRRSKTKEQETPGELDPIPTLDTFPSLKVSQTLSIDEEDVIFYCCFVDWYNYFKQKRQIQQPTHEFQVIHVM</sequence>
<dbReference type="Proteomes" id="UP001177670">
    <property type="component" value="Unassembled WGS sequence"/>
</dbReference>
<accession>A0AA40GDB0</accession>
<keyword evidence="2" id="KW-0472">Membrane</keyword>
<proteinExistence type="predicted"/>
<comment type="caution">
    <text evidence="3">The sequence shown here is derived from an EMBL/GenBank/DDBJ whole genome shotgun (WGS) entry which is preliminary data.</text>
</comment>
<evidence type="ECO:0000313" key="3">
    <source>
        <dbReference type="EMBL" id="KAK1135592.1"/>
    </source>
</evidence>
<keyword evidence="4" id="KW-1185">Reference proteome</keyword>
<feature type="transmembrane region" description="Helical" evidence="2">
    <location>
        <begin position="160"/>
        <end position="186"/>
    </location>
</feature>
<protein>
    <submittedName>
        <fullName evidence="3">Uncharacterized protein</fullName>
    </submittedName>
</protein>
<keyword evidence="2" id="KW-0812">Transmembrane</keyword>
<feature type="transmembrane region" description="Helical" evidence="2">
    <location>
        <begin position="41"/>
        <end position="63"/>
    </location>
</feature>
<evidence type="ECO:0000256" key="1">
    <source>
        <dbReference type="SAM" id="MobiDB-lite"/>
    </source>
</evidence>
<feature type="transmembrane region" description="Helical" evidence="2">
    <location>
        <begin position="88"/>
        <end position="106"/>
    </location>
</feature>
<feature type="transmembrane region" description="Helical" evidence="2">
    <location>
        <begin position="118"/>
        <end position="136"/>
    </location>
</feature>
<reference evidence="3" key="1">
    <citation type="submission" date="2021-10" db="EMBL/GenBank/DDBJ databases">
        <title>Melipona bicolor Genome sequencing and assembly.</title>
        <authorList>
            <person name="Araujo N.S."/>
            <person name="Arias M.C."/>
        </authorList>
    </citation>
    <scope>NUCLEOTIDE SEQUENCE</scope>
    <source>
        <strain evidence="3">USP_2M_L1-L4_2017</strain>
        <tissue evidence="3">Whole body</tissue>
    </source>
</reference>
<keyword evidence="2" id="KW-1133">Transmembrane helix</keyword>
<evidence type="ECO:0000256" key="2">
    <source>
        <dbReference type="SAM" id="Phobius"/>
    </source>
</evidence>